<dbReference type="AlphaFoldDB" id="A0A7Y4P1F9"/>
<reference evidence="2 3" key="1">
    <citation type="submission" date="2020-05" db="EMBL/GenBank/DDBJ databases">
        <title>Genome sequence of Kribbella sandramycini ATCC 39419.</title>
        <authorList>
            <person name="Maclea K.S."/>
            <person name="Fair J.L."/>
        </authorList>
    </citation>
    <scope>NUCLEOTIDE SEQUENCE [LARGE SCALE GENOMIC DNA]</scope>
    <source>
        <strain evidence="2 3">ATCC 39419</strain>
    </source>
</reference>
<comment type="caution">
    <text evidence="2">The sequence shown here is derived from an EMBL/GenBank/DDBJ whole genome shotgun (WGS) entry which is preliminary data.</text>
</comment>
<dbReference type="RefSeq" id="WP_171675411.1">
    <property type="nucleotide sequence ID" value="NZ_BAAAGT010000010.1"/>
</dbReference>
<accession>A0A7Y4P1F9</accession>
<organism evidence="2 3">
    <name type="scientific">Kribbella sandramycini</name>
    <dbReference type="NCBI Taxonomy" id="60450"/>
    <lineage>
        <taxon>Bacteria</taxon>
        <taxon>Bacillati</taxon>
        <taxon>Actinomycetota</taxon>
        <taxon>Actinomycetes</taxon>
        <taxon>Propionibacteriales</taxon>
        <taxon>Kribbellaceae</taxon>
        <taxon>Kribbella</taxon>
    </lineage>
</organism>
<gene>
    <name evidence="1" type="ORF">HNR71_002060</name>
    <name evidence="2" type="ORF">HPO96_21970</name>
</gene>
<dbReference type="EMBL" id="JACHKF010000001">
    <property type="protein sequence ID" value="MBB6566423.1"/>
    <property type="molecule type" value="Genomic_DNA"/>
</dbReference>
<dbReference type="Proteomes" id="UP000534306">
    <property type="component" value="Unassembled WGS sequence"/>
</dbReference>
<proteinExistence type="predicted"/>
<reference evidence="1 4" key="2">
    <citation type="submission" date="2020-08" db="EMBL/GenBank/DDBJ databases">
        <title>Sequencing the genomes of 1000 actinobacteria strains.</title>
        <authorList>
            <person name="Klenk H.-P."/>
        </authorList>
    </citation>
    <scope>NUCLEOTIDE SEQUENCE [LARGE SCALE GENOMIC DNA]</scope>
    <source>
        <strain evidence="1 4">DSM 15626</strain>
    </source>
</reference>
<evidence type="ECO:0000313" key="4">
    <source>
        <dbReference type="Proteomes" id="UP000553957"/>
    </source>
</evidence>
<dbReference type="Proteomes" id="UP000553957">
    <property type="component" value="Unassembled WGS sequence"/>
</dbReference>
<evidence type="ECO:0000313" key="1">
    <source>
        <dbReference type="EMBL" id="MBB6566423.1"/>
    </source>
</evidence>
<sequence>MNRRLCRDEQRIAAHLVYQALLEIRAAATAGQRSGEPDLQRMHMLADVVHNLPGILGTGRISARSGPDGWPGPGTFTFYWLWTTASPAQKNWLIEQLQNLEYDYTYLDRYGEWPVYTEPPTSLSLRPGGWRRPYDATSVRIVPTETLANLLTEEFARGLTSKRSDRLIAHLKPGATHTVIPNQPDDIFFGPRRQGIWEYRVLQQMEDGALIDGHLRAFRTTIAELPPSAAKLKRLYLAALPLGHARDTGLWFRDHQSADPNCPRCAAHPQRPIPLADI</sequence>
<evidence type="ECO:0000313" key="2">
    <source>
        <dbReference type="EMBL" id="NOL42918.1"/>
    </source>
</evidence>
<evidence type="ECO:0000313" key="3">
    <source>
        <dbReference type="Proteomes" id="UP000534306"/>
    </source>
</evidence>
<dbReference type="EMBL" id="JABJRC010000005">
    <property type="protein sequence ID" value="NOL42918.1"/>
    <property type="molecule type" value="Genomic_DNA"/>
</dbReference>
<keyword evidence="3" id="KW-1185">Reference proteome</keyword>
<name>A0A7Y4P1F9_9ACTN</name>
<protein>
    <submittedName>
        <fullName evidence="2">Uncharacterized protein</fullName>
    </submittedName>
</protein>